<comment type="caution">
    <text evidence="5">The sequence shown here is derived from an EMBL/GenBank/DDBJ whole genome shotgun (WGS) entry which is preliminary data.</text>
</comment>
<reference evidence="5 6" key="1">
    <citation type="submission" date="2019-02" db="EMBL/GenBank/DDBJ databases">
        <title>Deep-cultivation of Planctomycetes and their phenomic and genomic characterization uncovers novel biology.</title>
        <authorList>
            <person name="Wiegand S."/>
            <person name="Jogler M."/>
            <person name="Boedeker C."/>
            <person name="Pinto D."/>
            <person name="Vollmers J."/>
            <person name="Rivas-Marin E."/>
            <person name="Kohn T."/>
            <person name="Peeters S.H."/>
            <person name="Heuer A."/>
            <person name="Rast P."/>
            <person name="Oberbeckmann S."/>
            <person name="Bunk B."/>
            <person name="Jeske O."/>
            <person name="Meyerdierks A."/>
            <person name="Storesund J.E."/>
            <person name="Kallscheuer N."/>
            <person name="Luecker S."/>
            <person name="Lage O.M."/>
            <person name="Pohl T."/>
            <person name="Merkel B.J."/>
            <person name="Hornburger P."/>
            <person name="Mueller R.-W."/>
            <person name="Bruemmer F."/>
            <person name="Labrenz M."/>
            <person name="Spormann A.M."/>
            <person name="Op Den Camp H."/>
            <person name="Overmann J."/>
            <person name="Amann R."/>
            <person name="Jetten M.S.M."/>
            <person name="Mascher T."/>
            <person name="Medema M.H."/>
            <person name="Devos D.P."/>
            <person name="Kaster A.-K."/>
            <person name="Ovreas L."/>
            <person name="Rohde M."/>
            <person name="Galperin M.Y."/>
            <person name="Jogler C."/>
        </authorList>
    </citation>
    <scope>NUCLEOTIDE SEQUENCE [LARGE SCALE GENOMIC DNA]</scope>
    <source>
        <strain evidence="5 6">Mal64</strain>
    </source>
</reference>
<name>A0A5C5ZUG8_9BACT</name>
<evidence type="ECO:0000256" key="2">
    <source>
        <dbReference type="ARBA" id="ARBA00023157"/>
    </source>
</evidence>
<dbReference type="Pfam" id="PF13385">
    <property type="entry name" value="Laminin_G_3"/>
    <property type="match status" value="3"/>
</dbReference>
<evidence type="ECO:0000256" key="3">
    <source>
        <dbReference type="SAM" id="SignalP"/>
    </source>
</evidence>
<feature type="domain" description="LamG-like jellyroll fold" evidence="4">
    <location>
        <begin position="703"/>
        <end position="851"/>
    </location>
</feature>
<proteinExistence type="predicted"/>
<evidence type="ECO:0000313" key="6">
    <source>
        <dbReference type="Proteomes" id="UP000315440"/>
    </source>
</evidence>
<dbReference type="InterPro" id="IPR006558">
    <property type="entry name" value="LamG-like"/>
</dbReference>
<feature type="chain" id="PRO_5022945749" description="LamG-like jellyroll fold domain-containing protein" evidence="3">
    <location>
        <begin position="25"/>
        <end position="874"/>
    </location>
</feature>
<evidence type="ECO:0000256" key="1">
    <source>
        <dbReference type="ARBA" id="ARBA00022729"/>
    </source>
</evidence>
<gene>
    <name evidence="5" type="ORF">Mal64_12540</name>
</gene>
<feature type="signal peptide" evidence="3">
    <location>
        <begin position="1"/>
        <end position="24"/>
    </location>
</feature>
<dbReference type="InterPro" id="IPR013320">
    <property type="entry name" value="ConA-like_dom_sf"/>
</dbReference>
<protein>
    <recommendedName>
        <fullName evidence="4">LamG-like jellyroll fold domain-containing protein</fullName>
    </recommendedName>
</protein>
<keyword evidence="6" id="KW-1185">Reference proteome</keyword>
<dbReference type="SUPFAM" id="SSF49899">
    <property type="entry name" value="Concanavalin A-like lectins/glucanases"/>
    <property type="match status" value="3"/>
</dbReference>
<keyword evidence="2" id="KW-1015">Disulfide bond</keyword>
<dbReference type="Proteomes" id="UP000315440">
    <property type="component" value="Unassembled WGS sequence"/>
</dbReference>
<accession>A0A5C5ZUG8</accession>
<sequence precursor="true">MIARPPSWLVLSILLLATPCGAVAQELLFVRTSSGSYSAQEQSRVTQFENWGYTVTPIHDEASQASFDTAFASANVVYISSTANENQVSGKCKSATVGVVCEQRYIDKLMGFSTNQGWNSNFTSTTILDNTHPVTAGLATGAVTIVSSSQPLTMMNSTVAGGMTILSRNPSYGNGNMLGVMEAGASLGGGGVAAGRRVRLPWGSGSFDWSALNANGLLIARQALEWAVSERLLAHWTFDEGSGVTIADSSGNGEDAAFATGTPAWVSGVRGNALQFNGSNDAETDSTFDPPPIGSVAFWFRCNADPASVQRLFGLGDDWEVILLSGGALYCNLSNNSTGDFRTADGVATAGKWRHVVAIYNSTGDTYKLYLDGELVSSGSVSMSDQGAATLSFGVRTGTTNRFDGALDDIRVYNYELSEPEIAEVYGLVGHWKLDESAGTTAADSSLSSADGTYTGGMDLAAEGPYPGEGEIAAEFDGSNDYIALPNQEIDFSDGLTIALWAHPEGSGNWRRFVGLGNGPYVDNILFTQRAGTTDLFFELHDGSLGSRSLTASDAVRKDEWAHYVATIDGSGDAILYRDAEAIASGVTGVPASVLRTNNNIGESNWSSDDFYEGRMADVRLYNRPLSQAEVSDLYGLIGRWKLEESSGSTAVDSSGIGNDGTYVNAPTLGVGGTGAASTGTAVLFDGVDQHVTIPYHEIYAANEFSVTAWFRREGSLSSDQGGVIGARYGNDRGFDLKVESDRLHSDVAGVGDSFASTAADIEEGDTGTNGVGGRTASYRWYHVAYVVNAADLEADLYLNGDLKETVPLSELPLLMKSEQTLRIGHTGYGEEYFLGRLSDVRLYSRRLGPEEIEAQYSGGKTPGVRITRWIEVR</sequence>
<dbReference type="OrthoDB" id="259433at2"/>
<dbReference type="Gene3D" id="2.60.120.200">
    <property type="match status" value="3"/>
</dbReference>
<feature type="domain" description="LamG-like jellyroll fold" evidence="4">
    <location>
        <begin position="295"/>
        <end position="420"/>
    </location>
</feature>
<keyword evidence="1 3" id="KW-0732">Signal</keyword>
<evidence type="ECO:0000313" key="5">
    <source>
        <dbReference type="EMBL" id="TWT90856.1"/>
    </source>
</evidence>
<dbReference type="RefSeq" id="WP_146398109.1">
    <property type="nucleotide sequence ID" value="NZ_SJPQ01000001.1"/>
</dbReference>
<dbReference type="EMBL" id="SJPQ01000001">
    <property type="protein sequence ID" value="TWT90856.1"/>
    <property type="molecule type" value="Genomic_DNA"/>
</dbReference>
<dbReference type="AlphaFoldDB" id="A0A5C5ZUG8"/>
<dbReference type="SMART" id="SM00560">
    <property type="entry name" value="LamGL"/>
    <property type="match status" value="2"/>
</dbReference>
<dbReference type="PANTHER" id="PTHR47635">
    <property type="entry name" value="CUB DOMAIN-CONTAINING PROTEIN"/>
    <property type="match status" value="1"/>
</dbReference>
<organism evidence="5 6">
    <name type="scientific">Pseudobythopirellula maris</name>
    <dbReference type="NCBI Taxonomy" id="2527991"/>
    <lineage>
        <taxon>Bacteria</taxon>
        <taxon>Pseudomonadati</taxon>
        <taxon>Planctomycetota</taxon>
        <taxon>Planctomycetia</taxon>
        <taxon>Pirellulales</taxon>
        <taxon>Lacipirellulaceae</taxon>
        <taxon>Pseudobythopirellula</taxon>
    </lineage>
</organism>
<evidence type="ECO:0000259" key="4">
    <source>
        <dbReference type="SMART" id="SM00560"/>
    </source>
</evidence>
<dbReference type="PANTHER" id="PTHR47635:SF2">
    <property type="entry name" value="LAMG-LIKE JELLYROLL FOLD DOMAIN-CONTAINING PROTEIN"/>
    <property type="match status" value="1"/>
</dbReference>